<organism evidence="1 2">
    <name type="scientific">Desulfofundulus australicus DSM 11792</name>
    <dbReference type="NCBI Taxonomy" id="1121425"/>
    <lineage>
        <taxon>Bacteria</taxon>
        <taxon>Bacillati</taxon>
        <taxon>Bacillota</taxon>
        <taxon>Clostridia</taxon>
        <taxon>Eubacteriales</taxon>
        <taxon>Peptococcaceae</taxon>
        <taxon>Desulfofundulus</taxon>
    </lineage>
</organism>
<gene>
    <name evidence="1" type="ORF">SAMN02745218_02964</name>
</gene>
<evidence type="ECO:0000313" key="1">
    <source>
        <dbReference type="EMBL" id="SHF72797.1"/>
    </source>
</evidence>
<sequence>MTETVAKLLALRKPAKMGAARKRFESLFGELPWSEIELRAEYLRKLAVKRREEVQKKSAEEWERLVCALEKALDEEVTEKGFEWELFEVVRSGKKHCIIKVGIYPWGVTFLEGRIEELRKCFKEIVQEIEKKSWICPYCNVRIGWREATGGKKCGCGAEFRQSSCRAYSGFVHNNNAWGDIKERLRRTCTNEEWAVYEILLEGGEWIENLFNGVKYLGNVFGWPTYALRGKLSVKPIHQLLQDKYCALELGLLRSSFEPATTKERFTSQRLKWWLGMIDGIDVRICLRHPYCNGIAVIPDVESIPERCDWHELDEKCDVFDRWCDYLIDNGEDGDYIVSDYVEYDAHDIKEGFFYRGLVPTFETIEEATEWIFNVVRNGMVVYTDKVREFLEQLSL</sequence>
<proteinExistence type="predicted"/>
<dbReference type="Proteomes" id="UP000184196">
    <property type="component" value="Unassembled WGS sequence"/>
</dbReference>
<dbReference type="EMBL" id="FQUW01000060">
    <property type="protein sequence ID" value="SHF72797.1"/>
    <property type="molecule type" value="Genomic_DNA"/>
</dbReference>
<dbReference type="OrthoDB" id="5522265at2"/>
<name>A0A1M5E0M4_9FIRM</name>
<accession>A0A1M5E0M4</accession>
<keyword evidence="2" id="KW-1185">Reference proteome</keyword>
<protein>
    <submittedName>
        <fullName evidence="1">Uncharacterized protein</fullName>
    </submittedName>
</protein>
<dbReference type="RefSeq" id="WP_073167682.1">
    <property type="nucleotide sequence ID" value="NZ_FQUW01000060.1"/>
</dbReference>
<evidence type="ECO:0000313" key="2">
    <source>
        <dbReference type="Proteomes" id="UP000184196"/>
    </source>
</evidence>
<dbReference type="AlphaFoldDB" id="A0A1M5E0M4"/>
<reference evidence="2" key="1">
    <citation type="submission" date="2016-11" db="EMBL/GenBank/DDBJ databases">
        <authorList>
            <person name="Varghese N."/>
            <person name="Submissions S."/>
        </authorList>
    </citation>
    <scope>NUCLEOTIDE SEQUENCE [LARGE SCALE GENOMIC DNA]</scope>
    <source>
        <strain evidence="2">DSM 11792</strain>
    </source>
</reference>